<evidence type="ECO:0000256" key="5">
    <source>
        <dbReference type="ARBA" id="ARBA00022723"/>
    </source>
</evidence>
<comment type="cofactor">
    <cofactor evidence="8">
        <name>Mg(2+)</name>
        <dbReference type="ChEBI" id="CHEBI:18420"/>
    </cofactor>
</comment>
<dbReference type="CDD" id="cd02393">
    <property type="entry name" value="KH-I_PNPase"/>
    <property type="match status" value="1"/>
</dbReference>
<dbReference type="FunFam" id="3.30.230.70:FF:000002">
    <property type="entry name" value="Polyribonucleotide nucleotidyltransferase"/>
    <property type="match status" value="1"/>
</dbReference>
<dbReference type="PIRSF" id="PIRSF005499">
    <property type="entry name" value="PNPase"/>
    <property type="match status" value="1"/>
</dbReference>
<dbReference type="Proteomes" id="UP000177811">
    <property type="component" value="Unassembled WGS sequence"/>
</dbReference>
<protein>
    <recommendedName>
        <fullName evidence="8">Polyribonucleotide nucleotidyltransferase</fullName>
        <ecNumber evidence="8">2.7.7.8</ecNumber>
    </recommendedName>
    <alternativeName>
        <fullName evidence="8">Polynucleotide phosphorylase</fullName>
        <shortName evidence="8">PNPase</shortName>
    </alternativeName>
</protein>
<keyword evidence="7 8" id="KW-0694">RNA-binding</keyword>
<dbReference type="InterPro" id="IPR036456">
    <property type="entry name" value="PNPase_PH_RNA-bd_sf"/>
</dbReference>
<proteinExistence type="inferred from homology"/>
<dbReference type="Pfam" id="PF01138">
    <property type="entry name" value="RNase_PH"/>
    <property type="match status" value="2"/>
</dbReference>
<evidence type="ECO:0000256" key="8">
    <source>
        <dbReference type="HAMAP-Rule" id="MF_01595"/>
    </source>
</evidence>
<dbReference type="HAMAP" id="MF_01595">
    <property type="entry name" value="PNPase"/>
    <property type="match status" value="1"/>
</dbReference>
<dbReference type="Pfam" id="PF00575">
    <property type="entry name" value="S1"/>
    <property type="match status" value="1"/>
</dbReference>
<dbReference type="Pfam" id="PF03725">
    <property type="entry name" value="RNase_PH_C"/>
    <property type="match status" value="1"/>
</dbReference>
<dbReference type="GO" id="GO:0003723">
    <property type="term" value="F:RNA binding"/>
    <property type="evidence" value="ECO:0007669"/>
    <property type="project" value="UniProtKB-UniRule"/>
</dbReference>
<evidence type="ECO:0000313" key="11">
    <source>
        <dbReference type="EMBL" id="OHA02510.1"/>
    </source>
</evidence>
<dbReference type="Gene3D" id="3.30.230.70">
    <property type="entry name" value="GHMP Kinase, N-terminal domain"/>
    <property type="match status" value="2"/>
</dbReference>
<sequence>MKKESYSLEIGHDKFTVEITPLAEQAHGRVLVRYGDTMVLATVVMAKKPREGGTYFPLMVDYEEKFYAAGKILGSRFIKRETRPSEEAVLVGRFIDRSIRPRFNLRIRNDVQVIVTVLSIDEKNDPDVASLLAASLALSLSHIPWAGPVAGVRVGKIDGKLVVNPTFEDRKNSLVDCIVSGTESKINMIEAGAQEIPEAELVGALELAHTEIKRIIQFQKPIIAAHGAKKAQLILAEVPADLGKSLKKHFRERLEHALFERDKTIRQEKVDGLKEEWMTFAKQEHGDIFSSADADYIFEEEVNDIVHKKLLEKGERPDGRKHDELRELSAEVGLLPRVHGSALFVRGQTQALSALTLGAPGEEQLIEGMEVRTKRRFMHHYNFPPYSVGEVRPMRGPGRREIGHGALAERSLAPIIPSKDEFPYTIRLVSEILSSNGSSSMASVCGSVLALMDAGVPIKKPAAGIAMGLMMNGDDYKVLTDIQGPEDHHGDMDFKAAGTKDGITGIQMDVKIEGVTIDIIRDTLAQAREARMKILECMLQTLPAPRPELSPLAPRVVIIKINPEKIGALIGPGGKIINGLIELYGVTIDIDDDGSVFVTSTDAEMMERAVADIKKITKEIKPGELLEGRVSRIFGFGAMVEVAPKQDGLIHISELAPWRVDRVEDIVNLGDAVQVIVKDIDDQGRVNLSLKDVPGRYSPEDIQRGKTLAAERQSRPPRSPRRF</sequence>
<dbReference type="InterPro" id="IPR015847">
    <property type="entry name" value="ExoRNase_PH_dom2"/>
</dbReference>
<dbReference type="SUPFAM" id="SSF54211">
    <property type="entry name" value="Ribosomal protein S5 domain 2-like"/>
    <property type="match status" value="2"/>
</dbReference>
<feature type="domain" description="S1 motif" evidence="10">
    <location>
        <begin position="623"/>
        <end position="691"/>
    </location>
</feature>
<comment type="similarity">
    <text evidence="1 8">Belongs to the polyribonucleotide nucleotidyltransferase family.</text>
</comment>
<name>A0A1G2KSV7_9BACT</name>
<dbReference type="InterPro" id="IPR020568">
    <property type="entry name" value="Ribosomal_Su5_D2-typ_SF"/>
</dbReference>
<feature type="region of interest" description="Disordered" evidence="9">
    <location>
        <begin position="698"/>
        <end position="723"/>
    </location>
</feature>
<dbReference type="EC" id="2.7.7.8" evidence="8"/>
<feature type="binding site" evidence="8">
    <location>
        <position position="487"/>
    </location>
    <ligand>
        <name>Mg(2+)</name>
        <dbReference type="ChEBI" id="CHEBI:18420"/>
    </ligand>
</feature>
<dbReference type="GO" id="GO:0005829">
    <property type="term" value="C:cytosol"/>
    <property type="evidence" value="ECO:0007669"/>
    <property type="project" value="TreeGrafter"/>
</dbReference>
<evidence type="ECO:0000256" key="7">
    <source>
        <dbReference type="ARBA" id="ARBA00022884"/>
    </source>
</evidence>
<dbReference type="InterPro" id="IPR004087">
    <property type="entry name" value="KH_dom"/>
</dbReference>
<dbReference type="InterPro" id="IPR027408">
    <property type="entry name" value="PNPase/RNase_PH_dom_sf"/>
</dbReference>
<dbReference type="AlphaFoldDB" id="A0A1G2KSV7"/>
<evidence type="ECO:0000256" key="9">
    <source>
        <dbReference type="SAM" id="MobiDB-lite"/>
    </source>
</evidence>
<dbReference type="PANTHER" id="PTHR11252:SF0">
    <property type="entry name" value="POLYRIBONUCLEOTIDE NUCLEOTIDYLTRANSFERASE 1, MITOCHONDRIAL"/>
    <property type="match status" value="1"/>
</dbReference>
<evidence type="ECO:0000259" key="10">
    <source>
        <dbReference type="PROSITE" id="PS50126"/>
    </source>
</evidence>
<dbReference type="PROSITE" id="PS50126">
    <property type="entry name" value="S1"/>
    <property type="match status" value="1"/>
</dbReference>
<dbReference type="InterPro" id="IPR012162">
    <property type="entry name" value="PNPase"/>
</dbReference>
<dbReference type="InterPro" id="IPR001247">
    <property type="entry name" value="ExoRNase_PH_dom1"/>
</dbReference>
<keyword evidence="3 8" id="KW-0808">Transferase</keyword>
<dbReference type="InterPro" id="IPR015848">
    <property type="entry name" value="PNPase_PH_RNA-bd_bac/org-type"/>
</dbReference>
<evidence type="ECO:0000313" key="12">
    <source>
        <dbReference type="Proteomes" id="UP000177811"/>
    </source>
</evidence>
<dbReference type="GO" id="GO:0004654">
    <property type="term" value="F:polyribonucleotide nucleotidyltransferase activity"/>
    <property type="evidence" value="ECO:0007669"/>
    <property type="project" value="UniProtKB-UniRule"/>
</dbReference>
<dbReference type="SUPFAM" id="SSF54791">
    <property type="entry name" value="Eukaryotic type KH-domain (KH-domain type I)"/>
    <property type="match status" value="1"/>
</dbReference>
<dbReference type="SUPFAM" id="SSF50249">
    <property type="entry name" value="Nucleic acid-binding proteins"/>
    <property type="match status" value="1"/>
</dbReference>
<gene>
    <name evidence="8" type="primary">pnp</name>
    <name evidence="11" type="ORF">A3C16_01295</name>
</gene>
<organism evidence="11 12">
    <name type="scientific">Candidatus Sungbacteria bacterium RIFCSPHIGHO2_02_FULL_51_29</name>
    <dbReference type="NCBI Taxonomy" id="1802273"/>
    <lineage>
        <taxon>Bacteria</taxon>
        <taxon>Candidatus Sungiibacteriota</taxon>
    </lineage>
</organism>
<dbReference type="NCBIfam" id="TIGR03591">
    <property type="entry name" value="polynuc_phos"/>
    <property type="match status" value="1"/>
</dbReference>
<keyword evidence="5 8" id="KW-0479">Metal-binding</keyword>
<feature type="binding site" evidence="8">
    <location>
        <position position="493"/>
    </location>
    <ligand>
        <name>Mg(2+)</name>
        <dbReference type="ChEBI" id="CHEBI:18420"/>
    </ligand>
</feature>
<dbReference type="GO" id="GO:0006396">
    <property type="term" value="P:RNA processing"/>
    <property type="evidence" value="ECO:0007669"/>
    <property type="project" value="InterPro"/>
</dbReference>
<dbReference type="EMBL" id="MHQL01000033">
    <property type="protein sequence ID" value="OHA02510.1"/>
    <property type="molecule type" value="Genomic_DNA"/>
</dbReference>
<evidence type="ECO:0000256" key="4">
    <source>
        <dbReference type="ARBA" id="ARBA00022695"/>
    </source>
</evidence>
<evidence type="ECO:0000256" key="3">
    <source>
        <dbReference type="ARBA" id="ARBA00022679"/>
    </source>
</evidence>
<dbReference type="NCBIfam" id="NF008805">
    <property type="entry name" value="PRK11824.1"/>
    <property type="match status" value="1"/>
</dbReference>
<dbReference type="SUPFAM" id="SSF46915">
    <property type="entry name" value="Polynucleotide phosphorylase/guanosine pentaphosphate synthase (PNPase/GPSI), domain 3"/>
    <property type="match status" value="1"/>
</dbReference>
<dbReference type="GO" id="GO:0000287">
    <property type="term" value="F:magnesium ion binding"/>
    <property type="evidence" value="ECO:0007669"/>
    <property type="project" value="UniProtKB-UniRule"/>
</dbReference>
<dbReference type="SUPFAM" id="SSF55666">
    <property type="entry name" value="Ribonuclease PH domain 2-like"/>
    <property type="match status" value="2"/>
</dbReference>
<dbReference type="GO" id="GO:0000175">
    <property type="term" value="F:3'-5'-RNA exonuclease activity"/>
    <property type="evidence" value="ECO:0007669"/>
    <property type="project" value="TreeGrafter"/>
</dbReference>
<comment type="function">
    <text evidence="8">Involved in mRNA degradation. Catalyzes the phosphorolysis of single-stranded polyribonucleotides processively in the 3'- to 5'-direction.</text>
</comment>
<keyword evidence="6 8" id="KW-0460">Magnesium</keyword>
<dbReference type="Pfam" id="PF03726">
    <property type="entry name" value="PNPase"/>
    <property type="match status" value="1"/>
</dbReference>
<evidence type="ECO:0000256" key="6">
    <source>
        <dbReference type="ARBA" id="ARBA00022842"/>
    </source>
</evidence>
<comment type="caution">
    <text evidence="11">The sequence shown here is derived from an EMBL/GenBank/DDBJ whole genome shotgun (WGS) entry which is preliminary data.</text>
</comment>
<dbReference type="InterPro" id="IPR003029">
    <property type="entry name" value="S1_domain"/>
</dbReference>
<keyword evidence="2 8" id="KW-0963">Cytoplasm</keyword>
<dbReference type="SMART" id="SM00322">
    <property type="entry name" value="KH"/>
    <property type="match status" value="1"/>
</dbReference>
<dbReference type="Pfam" id="PF00013">
    <property type="entry name" value="KH_1"/>
    <property type="match status" value="1"/>
</dbReference>
<comment type="subcellular location">
    <subcellularLocation>
        <location evidence="8">Cytoplasm</location>
    </subcellularLocation>
</comment>
<dbReference type="InterPro" id="IPR012340">
    <property type="entry name" value="NA-bd_OB-fold"/>
</dbReference>
<dbReference type="FunFam" id="3.30.1370.10:FF:000001">
    <property type="entry name" value="Polyribonucleotide nucleotidyltransferase"/>
    <property type="match status" value="1"/>
</dbReference>
<dbReference type="PROSITE" id="PS50084">
    <property type="entry name" value="KH_TYPE_1"/>
    <property type="match status" value="1"/>
</dbReference>
<dbReference type="InterPro" id="IPR036345">
    <property type="entry name" value="ExoRNase_PH_dom2_sf"/>
</dbReference>
<dbReference type="Gene3D" id="3.30.1370.10">
    <property type="entry name" value="K Homology domain, type 1"/>
    <property type="match status" value="1"/>
</dbReference>
<dbReference type="SMART" id="SM00316">
    <property type="entry name" value="S1"/>
    <property type="match status" value="1"/>
</dbReference>
<dbReference type="Gene3D" id="2.40.50.140">
    <property type="entry name" value="Nucleic acid-binding proteins"/>
    <property type="match status" value="1"/>
</dbReference>
<reference evidence="11 12" key="1">
    <citation type="journal article" date="2016" name="Nat. Commun.">
        <title>Thousands of microbial genomes shed light on interconnected biogeochemical processes in an aquifer system.</title>
        <authorList>
            <person name="Anantharaman K."/>
            <person name="Brown C.T."/>
            <person name="Hug L.A."/>
            <person name="Sharon I."/>
            <person name="Castelle C.J."/>
            <person name="Probst A.J."/>
            <person name="Thomas B.C."/>
            <person name="Singh A."/>
            <person name="Wilkins M.J."/>
            <person name="Karaoz U."/>
            <person name="Brodie E.L."/>
            <person name="Williams K.H."/>
            <person name="Hubbard S.S."/>
            <person name="Banfield J.F."/>
        </authorList>
    </citation>
    <scope>NUCLEOTIDE SEQUENCE [LARGE SCALE GENOMIC DNA]</scope>
</reference>
<comment type="catalytic activity">
    <reaction evidence="8">
        <text>RNA(n+1) + phosphate = RNA(n) + a ribonucleoside 5'-diphosphate</text>
        <dbReference type="Rhea" id="RHEA:22096"/>
        <dbReference type="Rhea" id="RHEA-COMP:14527"/>
        <dbReference type="Rhea" id="RHEA-COMP:17342"/>
        <dbReference type="ChEBI" id="CHEBI:43474"/>
        <dbReference type="ChEBI" id="CHEBI:57930"/>
        <dbReference type="ChEBI" id="CHEBI:140395"/>
        <dbReference type="EC" id="2.7.7.8"/>
    </reaction>
</comment>
<evidence type="ECO:0000256" key="2">
    <source>
        <dbReference type="ARBA" id="ARBA00022490"/>
    </source>
</evidence>
<dbReference type="CDD" id="cd11364">
    <property type="entry name" value="RNase_PH_PNPase_2"/>
    <property type="match status" value="1"/>
</dbReference>
<dbReference type="InterPro" id="IPR004088">
    <property type="entry name" value="KH_dom_type_1"/>
</dbReference>
<dbReference type="InterPro" id="IPR036612">
    <property type="entry name" value="KH_dom_type_1_sf"/>
</dbReference>
<keyword evidence="4 8" id="KW-0548">Nucleotidyltransferase</keyword>
<dbReference type="PANTHER" id="PTHR11252">
    <property type="entry name" value="POLYRIBONUCLEOTIDE NUCLEOTIDYLTRANSFERASE"/>
    <property type="match status" value="1"/>
</dbReference>
<accession>A0A1G2KSV7</accession>
<dbReference type="GO" id="GO:0006402">
    <property type="term" value="P:mRNA catabolic process"/>
    <property type="evidence" value="ECO:0007669"/>
    <property type="project" value="UniProtKB-UniRule"/>
</dbReference>
<dbReference type="FunFam" id="3.30.230.70:FF:000001">
    <property type="entry name" value="Polyribonucleotide nucleotidyltransferase"/>
    <property type="match status" value="1"/>
</dbReference>
<evidence type="ECO:0000256" key="1">
    <source>
        <dbReference type="ARBA" id="ARBA00007404"/>
    </source>
</evidence>